<dbReference type="EMBL" id="AP012204">
    <property type="protein sequence ID" value="BAK38221.1"/>
    <property type="molecule type" value="Genomic_DNA"/>
</dbReference>
<feature type="region of interest" description="Disordered" evidence="4">
    <location>
        <begin position="318"/>
        <end position="344"/>
    </location>
</feature>
<dbReference type="Gene3D" id="3.40.50.2300">
    <property type="match status" value="2"/>
</dbReference>
<dbReference type="Proteomes" id="UP000007947">
    <property type="component" value="Chromosome"/>
</dbReference>
<keyword evidence="7" id="KW-1185">Reference proteome</keyword>
<evidence type="ECO:0000256" key="1">
    <source>
        <dbReference type="ARBA" id="ARBA00023015"/>
    </source>
</evidence>
<evidence type="ECO:0000259" key="5">
    <source>
        <dbReference type="PROSITE" id="PS50932"/>
    </source>
</evidence>
<dbReference type="InterPro" id="IPR046335">
    <property type="entry name" value="LacI/GalR-like_sensor"/>
</dbReference>
<evidence type="ECO:0000313" key="7">
    <source>
        <dbReference type="Proteomes" id="UP000007947"/>
    </source>
</evidence>
<dbReference type="RefSeq" id="WP_013866033.1">
    <property type="nucleotide sequence ID" value="NC_015635.1"/>
</dbReference>
<dbReference type="PROSITE" id="PS00356">
    <property type="entry name" value="HTH_LACI_1"/>
    <property type="match status" value="1"/>
</dbReference>
<dbReference type="PANTHER" id="PTHR30146:SF109">
    <property type="entry name" value="HTH-TYPE TRANSCRIPTIONAL REGULATOR GALS"/>
    <property type="match status" value="1"/>
</dbReference>
<dbReference type="CDD" id="cd01392">
    <property type="entry name" value="HTH_LacI"/>
    <property type="match status" value="1"/>
</dbReference>
<dbReference type="SUPFAM" id="SSF53822">
    <property type="entry name" value="Periplasmic binding protein-like I"/>
    <property type="match status" value="1"/>
</dbReference>
<dbReference type="STRING" id="1032480.MLP_52070"/>
<dbReference type="PANTHER" id="PTHR30146">
    <property type="entry name" value="LACI-RELATED TRANSCRIPTIONAL REPRESSOR"/>
    <property type="match status" value="1"/>
</dbReference>
<reference evidence="6 7" key="1">
    <citation type="submission" date="2011-05" db="EMBL/GenBank/DDBJ databases">
        <title>Whole genome sequence of Microlunatus phosphovorus NM-1.</title>
        <authorList>
            <person name="Hosoyama A."/>
            <person name="Sasaki K."/>
            <person name="Harada T."/>
            <person name="Igarashi R."/>
            <person name="Kawakoshi A."/>
            <person name="Sasagawa M."/>
            <person name="Fukada J."/>
            <person name="Nakamura S."/>
            <person name="Katano Y."/>
            <person name="Hanada S."/>
            <person name="Kamagata Y."/>
            <person name="Nakamura N."/>
            <person name="Yamazaki S."/>
            <person name="Fujita N."/>
        </authorList>
    </citation>
    <scope>NUCLEOTIDE SEQUENCE [LARGE SCALE GENOMIC DNA]</scope>
    <source>
        <strain evidence="7">ATCC 700054 / DSM 10555 / JCM 9379 / NBRC 101784 / NCIMB 13414 / VKM Ac-1990 / NM-1</strain>
    </source>
</reference>
<organism evidence="6 7">
    <name type="scientific">Microlunatus phosphovorus (strain ATCC 700054 / DSM 10555 / JCM 9379 / NBRC 101784 / NCIMB 13414 / VKM Ac-1990 / NM-1)</name>
    <dbReference type="NCBI Taxonomy" id="1032480"/>
    <lineage>
        <taxon>Bacteria</taxon>
        <taxon>Bacillati</taxon>
        <taxon>Actinomycetota</taxon>
        <taxon>Actinomycetes</taxon>
        <taxon>Propionibacteriales</taxon>
        <taxon>Propionibacteriaceae</taxon>
        <taxon>Microlunatus</taxon>
    </lineage>
</organism>
<evidence type="ECO:0000256" key="3">
    <source>
        <dbReference type="ARBA" id="ARBA00023163"/>
    </source>
</evidence>
<gene>
    <name evidence="6" type="ordered locus">MLP_52070</name>
</gene>
<dbReference type="SMART" id="SM00354">
    <property type="entry name" value="HTH_LACI"/>
    <property type="match status" value="1"/>
</dbReference>
<dbReference type="CDD" id="cd06267">
    <property type="entry name" value="PBP1_LacI_sugar_binding-like"/>
    <property type="match status" value="1"/>
</dbReference>
<keyword evidence="3" id="KW-0804">Transcription</keyword>
<dbReference type="InterPro" id="IPR028082">
    <property type="entry name" value="Peripla_BP_I"/>
</dbReference>
<dbReference type="PROSITE" id="PS50932">
    <property type="entry name" value="HTH_LACI_2"/>
    <property type="match status" value="1"/>
</dbReference>
<protein>
    <submittedName>
        <fullName evidence="6">LacI family transcriptional regulator</fullName>
    </submittedName>
</protein>
<dbReference type="Gene3D" id="1.10.260.40">
    <property type="entry name" value="lambda repressor-like DNA-binding domains"/>
    <property type="match status" value="1"/>
</dbReference>
<evidence type="ECO:0000256" key="2">
    <source>
        <dbReference type="ARBA" id="ARBA00023125"/>
    </source>
</evidence>
<dbReference type="SUPFAM" id="SSF47413">
    <property type="entry name" value="lambda repressor-like DNA-binding domains"/>
    <property type="match status" value="1"/>
</dbReference>
<dbReference type="InterPro" id="IPR000843">
    <property type="entry name" value="HTH_LacI"/>
</dbReference>
<proteinExistence type="predicted"/>
<evidence type="ECO:0000313" key="6">
    <source>
        <dbReference type="EMBL" id="BAK38221.1"/>
    </source>
</evidence>
<sequence length="344" mass="36697">MTAQNQSESAALTKRPSISDVAAAAGVSRAAVSKVIRNAYGVSPAMRERVEAVIAELNYRPLAGARALRGSGFTIGFEIPHLGNDYFNQVVSGAATRLAESRYQLMVAPGLGYLSATAVLDALLDRQMDGVIAIASQVPAEQLESLAARVPLVLLGRHEQSAFYDTVTGDDKAGATLVMDHLLDLGHRRISHLTMRPPTPQSPHAARLATYTSRMKQAGLEPDVTFVESEEEAYDAAVQLLSRGRPLPSAIFAGHDALAIAVLRAVSEAGQSEQIAVVGYDDVELAGHPAISLTTVDQFGHAMGGVAATLLLERLRDGRTDPRHIQQTPELRARGSTRPLSPRN</sequence>
<accession>F5XII3</accession>
<dbReference type="KEGG" id="mph:MLP_52070"/>
<evidence type="ECO:0000256" key="4">
    <source>
        <dbReference type="SAM" id="MobiDB-lite"/>
    </source>
</evidence>
<dbReference type="AlphaFoldDB" id="F5XII3"/>
<dbReference type="InterPro" id="IPR010982">
    <property type="entry name" value="Lambda_DNA-bd_dom_sf"/>
</dbReference>
<dbReference type="eggNOG" id="COG1609">
    <property type="taxonomic scope" value="Bacteria"/>
</dbReference>
<feature type="domain" description="HTH lacI-type" evidence="5">
    <location>
        <begin position="16"/>
        <end position="70"/>
    </location>
</feature>
<keyword evidence="1" id="KW-0805">Transcription regulation</keyword>
<dbReference type="Pfam" id="PF13377">
    <property type="entry name" value="Peripla_BP_3"/>
    <property type="match status" value="1"/>
</dbReference>
<dbReference type="HOGENOM" id="CLU_037628_6_1_11"/>
<dbReference type="Pfam" id="PF00356">
    <property type="entry name" value="LacI"/>
    <property type="match status" value="1"/>
</dbReference>
<dbReference type="GO" id="GO:0000976">
    <property type="term" value="F:transcription cis-regulatory region binding"/>
    <property type="evidence" value="ECO:0007669"/>
    <property type="project" value="TreeGrafter"/>
</dbReference>
<dbReference type="GO" id="GO:0003700">
    <property type="term" value="F:DNA-binding transcription factor activity"/>
    <property type="evidence" value="ECO:0007669"/>
    <property type="project" value="TreeGrafter"/>
</dbReference>
<keyword evidence="2" id="KW-0238">DNA-binding</keyword>
<name>F5XII3_MICPN</name>